<accession>A0ABZ2C7J4</accession>
<dbReference type="RefSeq" id="WP_338453494.1">
    <property type="nucleotide sequence ID" value="NZ_CP133270.1"/>
</dbReference>
<evidence type="ECO:0000313" key="2">
    <source>
        <dbReference type="EMBL" id="WVX67292.1"/>
    </source>
</evidence>
<organism evidence="2 3">
    <name type="scientific">Candidatus Bealeia paramacronuclearis</name>
    <dbReference type="NCBI Taxonomy" id="1921001"/>
    <lineage>
        <taxon>Bacteria</taxon>
        <taxon>Pseudomonadati</taxon>
        <taxon>Pseudomonadota</taxon>
        <taxon>Alphaproteobacteria</taxon>
        <taxon>Holosporales</taxon>
        <taxon>Holosporaceae</taxon>
        <taxon>Candidatus Bealeia</taxon>
    </lineage>
</organism>
<evidence type="ECO:0000313" key="3">
    <source>
        <dbReference type="Proteomes" id="UP001330434"/>
    </source>
</evidence>
<reference evidence="2 3" key="1">
    <citation type="journal article" date="2024" name="Environ. Microbiol.">
        <title>Novel evolutionary insights on the interactions of the Holosporales (Alphaproteobacteria) with eukaryotic hosts from comparative genomics.</title>
        <authorList>
            <person name="Giovannini M."/>
            <person name="Petroni G."/>
            <person name="Castelli M."/>
        </authorList>
    </citation>
    <scope>NUCLEOTIDE SEQUENCE [LARGE SCALE GENOMIC DNA]</scope>
    <source>
        <strain evidence="2 3">US_Bl 15I1</strain>
    </source>
</reference>
<proteinExistence type="predicted"/>
<keyword evidence="2" id="KW-0969">Cilium</keyword>
<feature type="region of interest" description="Disordered" evidence="1">
    <location>
        <begin position="1"/>
        <end position="23"/>
    </location>
</feature>
<dbReference type="Proteomes" id="UP001330434">
    <property type="component" value="Chromosome"/>
</dbReference>
<name>A0ABZ2C7J4_9PROT</name>
<keyword evidence="3" id="KW-1185">Reference proteome</keyword>
<evidence type="ECO:0000256" key="1">
    <source>
        <dbReference type="SAM" id="MobiDB-lite"/>
    </source>
</evidence>
<keyword evidence="2" id="KW-0282">Flagellum</keyword>
<feature type="compositionally biased region" description="Low complexity" evidence="1">
    <location>
        <begin position="1"/>
        <end position="14"/>
    </location>
</feature>
<gene>
    <name evidence="2" type="ORF">Bealeia1_01491</name>
</gene>
<protein>
    <submittedName>
        <fullName evidence="2">Flagellar capping protein</fullName>
    </submittedName>
</protein>
<keyword evidence="2" id="KW-0966">Cell projection</keyword>
<dbReference type="EMBL" id="CP133270">
    <property type="protein sequence ID" value="WVX67292.1"/>
    <property type="molecule type" value="Genomic_DNA"/>
</dbReference>
<sequence>MVDSVSSPTSSMSVTKRDSGAYGMTQRKMGDAEIDAAAIADGPIEVAEARTKIIQEKIDGVKKRRDVLHDLKPDLLALSKTVDTLRGMSKASGVENVFDKRLGMASGLVSKLDQTYVAVNTQDGASVRSFDIKIQQQASSDVLTSGASLYYGDTTTALGLAAGNLSINGSSVAITNTMNLTDVMNAINSSPIFTVQGVQAQIQTTTLLGVTFNRLSLTPQMGGKLTISDDQGSAIKNALHFVNNEYTSLNLTGNLVIDGRTIAIDPSMTIYDVRNAIRIECSQQLSQPATADVDIRGNGDYRLFVSRKDTGAPQCLWWGRTPVFFQLLDGLCPDLERARMI</sequence>